<reference evidence="6" key="1">
    <citation type="journal article" date="2022" name="Front. Microbiol.">
        <title>Genome-based taxonomic rearrangement of Oceanobacter-related bacteria including the description of Thalassolituus hydrocarbonoclasticus sp. nov. and Thalassolituus pacificus sp. nov. and emended description of the genus Thalassolituus.</title>
        <authorList>
            <person name="Dong C."/>
            <person name="Wei L."/>
            <person name="Wang J."/>
            <person name="Lai Q."/>
            <person name="Huang Z."/>
            <person name="Shao Z."/>
        </authorList>
    </citation>
    <scope>NUCLEOTIDE SEQUENCE</scope>
    <source>
        <strain evidence="6">59MF3M-4</strain>
    </source>
</reference>
<evidence type="ECO:0000256" key="5">
    <source>
        <dbReference type="SAM" id="SignalP"/>
    </source>
</evidence>
<dbReference type="GO" id="GO:0015689">
    <property type="term" value="P:molybdate ion transport"/>
    <property type="evidence" value="ECO:0007669"/>
    <property type="project" value="InterPro"/>
</dbReference>
<keyword evidence="4" id="KW-0500">Molybdenum</keyword>
<dbReference type="RefSeq" id="WP_260975034.1">
    <property type="nucleotide sequence ID" value="NZ_JAOANI010000012.1"/>
</dbReference>
<dbReference type="PANTHER" id="PTHR30632:SF14">
    <property type="entry name" value="TUNGSTATE_MOLYBDATE_CHROMATE-BINDING PROTEIN MODA"/>
    <property type="match status" value="1"/>
</dbReference>
<keyword evidence="2 4" id="KW-0479">Metal-binding</keyword>
<evidence type="ECO:0000313" key="7">
    <source>
        <dbReference type="Proteomes" id="UP001147830"/>
    </source>
</evidence>
<dbReference type="InterPro" id="IPR005950">
    <property type="entry name" value="ModA"/>
</dbReference>
<dbReference type="Gene3D" id="3.40.190.10">
    <property type="entry name" value="Periplasmic binding protein-like II"/>
    <property type="match status" value="2"/>
</dbReference>
<evidence type="ECO:0000256" key="4">
    <source>
        <dbReference type="PIRSR" id="PIRSR004846-1"/>
    </source>
</evidence>
<feature type="binding site" evidence="4">
    <location>
        <position position="66"/>
    </location>
    <ligand>
        <name>molybdate</name>
        <dbReference type="ChEBI" id="CHEBI:36264"/>
    </ligand>
</feature>
<dbReference type="Pfam" id="PF13531">
    <property type="entry name" value="SBP_bac_11"/>
    <property type="match status" value="1"/>
</dbReference>
<reference evidence="6" key="2">
    <citation type="submission" date="2022-08" db="EMBL/GenBank/DDBJ databases">
        <authorList>
            <person name="Dong C."/>
        </authorList>
    </citation>
    <scope>NUCLEOTIDE SEQUENCE</scope>
    <source>
        <strain evidence="6">59MF3M-4</strain>
    </source>
</reference>
<sequence length="259" mass="27191">MRLLSTRLTVVPVLLGLLSATLFSSAVQAADVMVAVASNFSRPMQKIAADFEKDSGHKVLLAFGSSGKFLAQIENGAPFDVFLSADQAKPRRLEGNGFAVAGSRFTYAQGRLALWSATAGDDVQAQLKAGSFSKLALANPRLAPYGQAATEVLEALQLSTATRNKQVMGENISQTWQFVATGNAGLGFVALSQIMQDGVLTSGSAWLIPAALYAPIRQDAVLLKKGSDNPAASALLQYLQQPGVKALIAGFGYAQDTAP</sequence>
<feature type="chain" id="PRO_5040868574" evidence="5">
    <location>
        <begin position="30"/>
        <end position="259"/>
    </location>
</feature>
<dbReference type="AlphaFoldDB" id="A0A9X3ARS0"/>
<keyword evidence="7" id="KW-1185">Reference proteome</keyword>
<evidence type="ECO:0000256" key="3">
    <source>
        <dbReference type="ARBA" id="ARBA00022729"/>
    </source>
</evidence>
<dbReference type="InterPro" id="IPR044084">
    <property type="entry name" value="AvModA-like_subst-bd"/>
</dbReference>
<dbReference type="EMBL" id="JAOANI010000012">
    <property type="protein sequence ID" value="MCT7358113.1"/>
    <property type="molecule type" value="Genomic_DNA"/>
</dbReference>
<dbReference type="Proteomes" id="UP001147830">
    <property type="component" value="Unassembled WGS sequence"/>
</dbReference>
<dbReference type="PANTHER" id="PTHR30632">
    <property type="entry name" value="MOLYBDATE-BINDING PERIPLASMIC PROTEIN"/>
    <property type="match status" value="1"/>
</dbReference>
<protein>
    <submittedName>
        <fullName evidence="6">Molybdate ABC transporter substrate-binding protein</fullName>
    </submittedName>
</protein>
<evidence type="ECO:0000313" key="6">
    <source>
        <dbReference type="EMBL" id="MCT7358113.1"/>
    </source>
</evidence>
<dbReference type="GO" id="GO:0046872">
    <property type="term" value="F:metal ion binding"/>
    <property type="evidence" value="ECO:0007669"/>
    <property type="project" value="UniProtKB-KW"/>
</dbReference>
<dbReference type="CDD" id="cd13539">
    <property type="entry name" value="PBP2_AvModA"/>
    <property type="match status" value="1"/>
</dbReference>
<comment type="caution">
    <text evidence="6">The sequence shown here is derived from an EMBL/GenBank/DDBJ whole genome shotgun (WGS) entry which is preliminary data.</text>
</comment>
<organism evidence="6 7">
    <name type="scientific">Thalassolituus pacificus</name>
    <dbReference type="NCBI Taxonomy" id="2975440"/>
    <lineage>
        <taxon>Bacteria</taxon>
        <taxon>Pseudomonadati</taxon>
        <taxon>Pseudomonadota</taxon>
        <taxon>Gammaproteobacteria</taxon>
        <taxon>Oceanospirillales</taxon>
        <taxon>Oceanospirillaceae</taxon>
        <taxon>Thalassolituus</taxon>
    </lineage>
</organism>
<dbReference type="SUPFAM" id="SSF53850">
    <property type="entry name" value="Periplasmic binding protein-like II"/>
    <property type="match status" value="1"/>
</dbReference>
<dbReference type="NCBIfam" id="TIGR01256">
    <property type="entry name" value="modA"/>
    <property type="match status" value="1"/>
</dbReference>
<keyword evidence="3 5" id="KW-0732">Signal</keyword>
<gene>
    <name evidence="6" type="primary">modA</name>
    <name evidence="6" type="ORF">NYR02_03635</name>
</gene>
<accession>A0A9X3ARS0</accession>
<feature type="binding site" evidence="4">
    <location>
        <position position="172"/>
    </location>
    <ligand>
        <name>molybdate</name>
        <dbReference type="ChEBI" id="CHEBI:36264"/>
    </ligand>
</feature>
<dbReference type="PIRSF" id="PIRSF004846">
    <property type="entry name" value="ModA"/>
    <property type="match status" value="1"/>
</dbReference>
<comment type="similarity">
    <text evidence="1">Belongs to the bacterial solute-binding protein ModA family.</text>
</comment>
<dbReference type="InterPro" id="IPR050682">
    <property type="entry name" value="ModA/WtpA"/>
</dbReference>
<dbReference type="GO" id="GO:0030973">
    <property type="term" value="F:molybdate ion binding"/>
    <property type="evidence" value="ECO:0007669"/>
    <property type="project" value="InterPro"/>
</dbReference>
<feature type="signal peptide" evidence="5">
    <location>
        <begin position="1"/>
        <end position="29"/>
    </location>
</feature>
<evidence type="ECO:0000256" key="2">
    <source>
        <dbReference type="ARBA" id="ARBA00022723"/>
    </source>
</evidence>
<evidence type="ECO:0000256" key="1">
    <source>
        <dbReference type="ARBA" id="ARBA00009175"/>
    </source>
</evidence>
<proteinExistence type="inferred from homology"/>
<name>A0A9X3ARS0_9GAMM</name>